<feature type="transmembrane region" description="Helical" evidence="1">
    <location>
        <begin position="3155"/>
        <end position="3181"/>
    </location>
</feature>
<evidence type="ECO:0000313" key="3">
    <source>
        <dbReference type="Proteomes" id="UP000689195"/>
    </source>
</evidence>
<feature type="transmembrane region" description="Helical" evidence="1">
    <location>
        <begin position="3011"/>
        <end position="3031"/>
    </location>
</feature>
<keyword evidence="1" id="KW-0472">Membrane</keyword>
<organism evidence="2 3">
    <name type="scientific">Paramecium pentaurelia</name>
    <dbReference type="NCBI Taxonomy" id="43138"/>
    <lineage>
        <taxon>Eukaryota</taxon>
        <taxon>Sar</taxon>
        <taxon>Alveolata</taxon>
        <taxon>Ciliophora</taxon>
        <taxon>Intramacronucleata</taxon>
        <taxon>Oligohymenophorea</taxon>
        <taxon>Peniculida</taxon>
        <taxon>Parameciidae</taxon>
        <taxon>Paramecium</taxon>
    </lineage>
</organism>
<keyword evidence="3" id="KW-1185">Reference proteome</keyword>
<comment type="caution">
    <text evidence="2">The sequence shown here is derived from an EMBL/GenBank/DDBJ whole genome shotgun (WGS) entry which is preliminary data.</text>
</comment>
<evidence type="ECO:0000256" key="1">
    <source>
        <dbReference type="SAM" id="Phobius"/>
    </source>
</evidence>
<protein>
    <submittedName>
        <fullName evidence="2">Uncharacterized protein</fullName>
    </submittedName>
</protein>
<feature type="transmembrane region" description="Helical" evidence="1">
    <location>
        <begin position="3227"/>
        <end position="3247"/>
    </location>
</feature>
<feature type="transmembrane region" description="Helical" evidence="1">
    <location>
        <begin position="3201"/>
        <end position="3220"/>
    </location>
</feature>
<dbReference type="SMART" id="SM00261">
    <property type="entry name" value="FU"/>
    <property type="match status" value="3"/>
</dbReference>
<feature type="transmembrane region" description="Helical" evidence="1">
    <location>
        <begin position="3091"/>
        <end position="3116"/>
    </location>
</feature>
<proteinExistence type="predicted"/>
<dbReference type="CDD" id="cd00064">
    <property type="entry name" value="FU"/>
    <property type="match status" value="2"/>
</dbReference>
<dbReference type="PANTHER" id="PTHR11319:SF35">
    <property type="entry name" value="OUTER MEMBRANE PROTEIN PMPC-RELATED"/>
    <property type="match status" value="1"/>
</dbReference>
<dbReference type="InterPro" id="IPR006212">
    <property type="entry name" value="Furin_repeat"/>
</dbReference>
<dbReference type="OrthoDB" id="300476at2759"/>
<keyword evidence="1" id="KW-0812">Transmembrane</keyword>
<dbReference type="PANTHER" id="PTHR11319">
    <property type="entry name" value="G PROTEIN-COUPLED RECEPTOR-RELATED"/>
    <property type="match status" value="1"/>
</dbReference>
<keyword evidence="1" id="KW-1133">Transmembrane helix</keyword>
<reference evidence="2" key="1">
    <citation type="submission" date="2021-01" db="EMBL/GenBank/DDBJ databases">
        <authorList>
            <consortium name="Genoscope - CEA"/>
            <person name="William W."/>
        </authorList>
    </citation>
    <scope>NUCLEOTIDE SEQUENCE</scope>
</reference>
<feature type="transmembrane region" description="Helical" evidence="1">
    <location>
        <begin position="2896"/>
        <end position="2918"/>
    </location>
</feature>
<accession>A0A8S1Y6P1</accession>
<gene>
    <name evidence="2" type="ORF">PPENT_87.1.T1520117</name>
</gene>
<sequence length="3365" mass="392927">MQTLENDDTSNGGVFTFGFWTFNIPLLIQTDNLNIGEEFKINEPQTGELLFLLKNTETNGNLIVCYKSFDYVQQKVQHIFLLENGVGNFQFTFDFNSLQYEGIWIFHLVVFENSKKKMIVKVNQQDAQSAQFSFQNQLNLEIIIGGKGYISNLNLNYFKGLQSKLIFKPSIDYSENISQDLMNECQIPQRTSLEQTIQIVQGLKLFEGNQVLQMLVDQYGNKYCIQGWVKYILTNLSDQKYTLLKLKGISNFEQEKTLGDELLKVEVFISSDTPKETQIIVNADAYGMPVQQSFQSQYDLFFQGSQHPDYNVLQTKKYYQDLNTQLYYEGLQQWHFIQYEYGRSNFDERMLLIIKFSNELGLLKDNLGNNIFSGTFTNSKFNLFFGGDNINNNFLKAQIYNFKMQYNYNQDKPFNIDCHYTCLTCFGPLEQNCLSCDPNSNRYYQNELKICQCFSGYFEYGSLKCNNQFYFSIVQKEVEIDIEIQCPFGYFQLPYEKGNGYDCLECPSLRRTSSIQCVDCLFYPKTWYLKPVCKEDYKQNFFKYDDETLVIKQRIPAQNDVYLIGNNKQINQYSEYEDYCQYSLEKNNYCHKVAHFHLGSQPTLKCKYNYLYDMVNQVCLRSNLICKTYDIQGHCIDCLTGMYLVWYYCYQCPNTCTLCQNNGLNQAMCLECIEQYTIKNGACFKCGSDCKICKDIYDENLGYSYLKCLKCIDDFKYLISLDGINCILNDILHCEHAFQTLDKDYTINSLDINFTPQLDQSKFTQLCAKCEQNYLYVFENCHYTCLTCFGPLEQNCLSCDPNSNRYYQNELKICQCFSGYFEYGSLKCNNQFYFSIVQKEVEIDIEIQCPFGYFQLPYEKGNGYDCLECPSLRRTSSIQCVDCLFYPKTWYLKPVCKEDYKQNFFKYDDETLVIKQRIPAQNDVYLIGNNKQINQYSEYEDYCQYSLEKNNYCHKVAHFHLGSQPTLKCKYNYLYDMVNQVCLRSNLICKTYDIQGHCIDCLTGMYLVWYYCYQCPNTCTLCQNNGLNQAMCLECIEQYTIKNGACFKCGSDCKICKDIYDENLGYSYLKCLKCIDDFKYLISLDGINCILNDILHCEHAFQTLDKDYTINSLDINFTPQLDQSKFTQLCAKCEQNYLYVFESQQCVQYDNTEQCQIGIGQYKNSDQILELVQCLKSDKYEKEVVEFIENCRSQVNYCKVCLETNIQNYFHCLECENGYYAEQLSGQCVQCPNELNCIQCYQENSISKDYWKKDVRAFYRKYIEVTNTHQYILNAQSQNINDYELVCVVCQFGYRAYQNKCIKFCSDSCVECLFKDDQYHCVRCLNDQKGRKQSINNNECIECPENCQLCRPRTPQEIKEINPLFNNTKYQKYSNQCIKSYEDQNYYYDQDLGLFVECKQTPNRHGCFKQLIIELNLYSNQFSYFDDLNRLKDEESRIEFKKRNTYFKDINSFDFLFIEFENDEFYTLANMKQIKSIILKIVSVSKIHTIITGILSQKFCNNIFSVINVELILDMPQGSIITIKELLQFSNFNKITLINIIFDTCVPCYQQIKIIFESVFPQIISFNQITIQQILEPYYFDYLTIQFKNIKQLFANGLQFISFGQRNIDQFFTISGSKTIKQIIFKDLQIKNCQFINSIIFSLELQENDLVEFDNVTILNSQFNNITFIQVETLNPVGSLVLKNIEITSIISESNNFFSLQSFKEIEITNFSLIQSIITNSKILILTNDALLNNLIFLNNTFINRCFGIININQLSHLDYDYQFNNIQFVNNTYNNIIKFIEFNKYQTLKQKITIQEINLIDNYLTDEPLEYNQQQDDSSLVLIKFDEILIINFIINRGFGLVEFSFLESKVLSIINGKIMQNKFQFLGLHKNLNCQLKQVKGQLYPSSINIGSFQNASFLNVTILQSQAYNFPIIKIQSAPLSQRKILENLIFVNIMFQSNLLLVSKVQLSPSLIQINSLQETLIEIKNLIFQLNVLNEYIQDDLEKQTGLLLINCPNCQILLMNSIFDKNILTNSRGTILSIITKSLEVKNCSFENNNVFNYDIIQPYLIWGFSQSVTYKAIEKIFQIKSLSGIGQIWVQSLNIIDSSFQNSIGQFGGCFSIFAQGSSRILIENNSFYNFSTQFYQEIEQGGVIYIEGSSATALEIVIKNIKVQNIYCRQYGGFLYLKSNNSQTNLTISDIILRDIYAQQGSIVFISYSRLVQYPQTLFISKLEIKNSQQSYFKFLNRFTTVVNEFEKYYLINNRSLIFVEYGLSITLQNISSYYLIQESFLNLQNTRHIYMDTINIQNSYLSNQLISINPFSFNNVTIRLRNFKIELISVGFEFINVTCTNLISDVDDVFYDCPQDTQTAPNLLQQDNENNESFGQCLYISLQIQLDAFNSGLMIFKYSSLQCQLEMYEILLKQIICKECNQGLISLQLQDQNQQQSKVQQLNNIKVLNSSCGQKGCIIVEKISLLSGRNLNEIQFKFLYDLQISNYYCTQNLGRDGTCLYLNQIKTQILISNFQSNNASNNGGALYILGDEPLLIENCMISDNRAIIGGGMYLQDQLPMNYIKTNTMIVKNQAIQYGNNIASIPERLSIRLKGELPILNTISNLHNSTMRIEEIMIQPYYLLNGEYSKYVKLPTGQSISKYQFFDWKNQIFINGNLIFRIQTLSRDMKINLYPSIETSLCTIQSRQYNISKKDEDQLFTNNYTNVNQIKFNPDTQDYNLDDLIVYFNNEAEDEIVLQLQFSCQAIQVPIFGSQYPYFVENQHENYKLRINVKTFECQFGEIKNITNFSCEQCDSTQGLFSLTLNAQKCDIKNDISSIAVYKNQIQLRSGYWRPYFHTKLISYCMNLPLNCNGGWNEGDKSCYTGHLGALCEQCDLYNIRGEGSFSLSEKYICGTCLDKGKNIMMIVGVIIMTMIFIFISVSGNIKTVEQHTRAQPFKNMRISNYLNKAQSGILIKMLTNYLQIIVTITTFQLNFPQELNSTISAVGNPLQTVTHSLDCFLVDLINVEIQYSRMIWQIIMPFLYINFFLGFYLIVAHFKLASYNSSVPTTALIYGYLYFSPNLTDGLVQLVSYREISGFKWIQANVSERYDTIMHIKWMIYFCLPFLLTLGILIPIYLFYGLYKCRRVQDQKTTRLHWGYLYHEYKEEAYFWELIKIFQKELIILSLIYYEDSIAVKGILVLFITYLYQELNSNYRPYKLSSLNNLDYYSANICMITISLAIGAYLSQSSVSELQALFFIMMAFFNFLFLYKIITKIIAEYSKAYQFVLDKLKELLKSKLPILQNSRYFKNMLKNKAQERQRVQRAFKKLRVFGIPLAKRIIEIKNQSIENYKRFKIGEVIDSQGHLRIDTKIDLQEPDRVTMQRFLQSSHY</sequence>
<dbReference type="Proteomes" id="UP000689195">
    <property type="component" value="Unassembled WGS sequence"/>
</dbReference>
<dbReference type="EMBL" id="CAJJDO010000152">
    <property type="protein sequence ID" value="CAD8208953.1"/>
    <property type="molecule type" value="Genomic_DNA"/>
</dbReference>
<evidence type="ECO:0000313" key="2">
    <source>
        <dbReference type="EMBL" id="CAD8208953.1"/>
    </source>
</evidence>
<name>A0A8S1Y6P1_9CILI</name>